<name>A0A8S4DD60_PLUXY</name>
<dbReference type="GO" id="GO:0001653">
    <property type="term" value="F:peptide receptor activity"/>
    <property type="evidence" value="ECO:0007669"/>
    <property type="project" value="TreeGrafter"/>
</dbReference>
<feature type="domain" description="Protein kinase" evidence="6">
    <location>
        <begin position="36"/>
        <end position="157"/>
    </location>
</feature>
<evidence type="ECO:0000256" key="5">
    <source>
        <dbReference type="ARBA" id="ARBA00023293"/>
    </source>
</evidence>
<dbReference type="GO" id="GO:0005886">
    <property type="term" value="C:plasma membrane"/>
    <property type="evidence" value="ECO:0007669"/>
    <property type="project" value="TreeGrafter"/>
</dbReference>
<keyword evidence="3" id="KW-0547">Nucleotide-binding</keyword>
<proteinExistence type="predicted"/>
<dbReference type="InterPro" id="IPR050401">
    <property type="entry name" value="Cyclic_nucleotide_synthase"/>
</dbReference>
<comment type="catalytic activity">
    <reaction evidence="1">
        <text>GTP = 3',5'-cyclic GMP + diphosphate</text>
        <dbReference type="Rhea" id="RHEA:13665"/>
        <dbReference type="ChEBI" id="CHEBI:33019"/>
        <dbReference type="ChEBI" id="CHEBI:37565"/>
        <dbReference type="ChEBI" id="CHEBI:57746"/>
        <dbReference type="EC" id="4.6.1.2"/>
    </reaction>
</comment>
<keyword evidence="5" id="KW-0141">cGMP biosynthesis</keyword>
<dbReference type="InterPro" id="IPR001245">
    <property type="entry name" value="Ser-Thr/Tyr_kinase_cat_dom"/>
</dbReference>
<evidence type="ECO:0000256" key="1">
    <source>
        <dbReference type="ARBA" id="ARBA00001436"/>
    </source>
</evidence>
<evidence type="ECO:0000256" key="3">
    <source>
        <dbReference type="ARBA" id="ARBA00022741"/>
    </source>
</evidence>
<dbReference type="InterPro" id="IPR000719">
    <property type="entry name" value="Prot_kinase_dom"/>
</dbReference>
<dbReference type="GO" id="GO:0004016">
    <property type="term" value="F:adenylate cyclase activity"/>
    <property type="evidence" value="ECO:0007669"/>
    <property type="project" value="TreeGrafter"/>
</dbReference>
<dbReference type="PROSITE" id="PS50011">
    <property type="entry name" value="PROTEIN_KINASE_DOM"/>
    <property type="match status" value="1"/>
</dbReference>
<comment type="caution">
    <text evidence="7">The sequence shown here is derived from an EMBL/GenBank/DDBJ whole genome shotgun (WGS) entry which is preliminary data.</text>
</comment>
<dbReference type="GO" id="GO:0007168">
    <property type="term" value="P:receptor guanylyl cyclase signaling pathway"/>
    <property type="evidence" value="ECO:0007669"/>
    <property type="project" value="TreeGrafter"/>
</dbReference>
<evidence type="ECO:0000313" key="7">
    <source>
        <dbReference type="EMBL" id="CAG9096851.1"/>
    </source>
</evidence>
<reference evidence="7" key="1">
    <citation type="submission" date="2020-11" db="EMBL/GenBank/DDBJ databases">
        <authorList>
            <person name="Whiteford S."/>
        </authorList>
    </citation>
    <scope>NUCLEOTIDE SEQUENCE</scope>
</reference>
<accession>A0A8S4DD60</accession>
<organism evidence="7 8">
    <name type="scientific">Plutella xylostella</name>
    <name type="common">Diamondback moth</name>
    <name type="synonym">Plutella maculipennis</name>
    <dbReference type="NCBI Taxonomy" id="51655"/>
    <lineage>
        <taxon>Eukaryota</taxon>
        <taxon>Metazoa</taxon>
        <taxon>Ecdysozoa</taxon>
        <taxon>Arthropoda</taxon>
        <taxon>Hexapoda</taxon>
        <taxon>Insecta</taxon>
        <taxon>Pterygota</taxon>
        <taxon>Neoptera</taxon>
        <taxon>Endopterygota</taxon>
        <taxon>Lepidoptera</taxon>
        <taxon>Glossata</taxon>
        <taxon>Ditrysia</taxon>
        <taxon>Yponomeutoidea</taxon>
        <taxon>Plutellidae</taxon>
        <taxon>Plutella</taxon>
    </lineage>
</organism>
<dbReference type="Proteomes" id="UP000653454">
    <property type="component" value="Unassembled WGS sequence"/>
</dbReference>
<dbReference type="EMBL" id="CAJHNJ030000004">
    <property type="protein sequence ID" value="CAG9096851.1"/>
    <property type="molecule type" value="Genomic_DNA"/>
</dbReference>
<keyword evidence="4" id="KW-0456">Lyase</keyword>
<dbReference type="InterPro" id="IPR011009">
    <property type="entry name" value="Kinase-like_dom_sf"/>
</dbReference>
<dbReference type="GO" id="GO:0004672">
    <property type="term" value="F:protein kinase activity"/>
    <property type="evidence" value="ECO:0007669"/>
    <property type="project" value="InterPro"/>
</dbReference>
<dbReference type="PANTHER" id="PTHR11920:SF335">
    <property type="entry name" value="GUANYLATE CYCLASE"/>
    <property type="match status" value="1"/>
</dbReference>
<dbReference type="Gene3D" id="3.30.200.20">
    <property type="entry name" value="Phosphorylase Kinase, domain 1"/>
    <property type="match status" value="1"/>
</dbReference>
<evidence type="ECO:0000313" key="8">
    <source>
        <dbReference type="Proteomes" id="UP000653454"/>
    </source>
</evidence>
<dbReference type="GO" id="GO:0004383">
    <property type="term" value="F:guanylate cyclase activity"/>
    <property type="evidence" value="ECO:0007669"/>
    <property type="project" value="UniProtKB-EC"/>
</dbReference>
<evidence type="ECO:0000256" key="4">
    <source>
        <dbReference type="ARBA" id="ARBA00023239"/>
    </source>
</evidence>
<keyword evidence="8" id="KW-1185">Reference proteome</keyword>
<evidence type="ECO:0000259" key="6">
    <source>
        <dbReference type="PROSITE" id="PS50011"/>
    </source>
</evidence>
<dbReference type="EC" id="4.6.1.2" evidence="2"/>
<dbReference type="AlphaFoldDB" id="A0A8S4DD60"/>
<dbReference type="Pfam" id="PF07714">
    <property type="entry name" value="PK_Tyr_Ser-Thr"/>
    <property type="match status" value="1"/>
</dbReference>
<gene>
    <name evidence="7" type="ORF">PLXY2_LOCUS1792</name>
</gene>
<protein>
    <recommendedName>
        <fullName evidence="2">guanylate cyclase</fullName>
        <ecNumber evidence="2">4.6.1.2</ecNumber>
    </recommendedName>
</protein>
<sequence>MQFPNPSPPGKSVRAIFFQQDSNAAVNGPAASNGVTDKATNGGAGGAGVAGGAGGVRSSQVSLSSNPDLDFRYSAIFTEVALYRGRLLAVKRVRKQHIDISRDIKKELKIMRDLQHDNVNGFVGACIEPPNVCTLSEYCTRGSLKEPDQKKENWQTY</sequence>
<dbReference type="SUPFAM" id="SSF56112">
    <property type="entry name" value="Protein kinase-like (PK-like)"/>
    <property type="match status" value="1"/>
</dbReference>
<dbReference type="GO" id="GO:0005524">
    <property type="term" value="F:ATP binding"/>
    <property type="evidence" value="ECO:0007669"/>
    <property type="project" value="InterPro"/>
</dbReference>
<evidence type="ECO:0000256" key="2">
    <source>
        <dbReference type="ARBA" id="ARBA00012202"/>
    </source>
</evidence>
<dbReference type="PANTHER" id="PTHR11920">
    <property type="entry name" value="GUANYLYL CYCLASE"/>
    <property type="match status" value="1"/>
</dbReference>